<reference evidence="3" key="1">
    <citation type="journal article" date="2019" name="Int. J. Syst. Evol. Microbiol.">
        <title>The Global Catalogue of Microorganisms (GCM) 10K type strain sequencing project: providing services to taxonomists for standard genome sequencing and annotation.</title>
        <authorList>
            <consortium name="The Broad Institute Genomics Platform"/>
            <consortium name="The Broad Institute Genome Sequencing Center for Infectious Disease"/>
            <person name="Wu L."/>
            <person name="Ma J."/>
        </authorList>
    </citation>
    <scope>NUCLEOTIDE SEQUENCE [LARGE SCALE GENOMIC DNA]</scope>
    <source>
        <strain evidence="3">JCM 3399</strain>
    </source>
</reference>
<proteinExistence type="predicted"/>
<feature type="region of interest" description="Disordered" evidence="1">
    <location>
        <begin position="15"/>
        <end position="43"/>
    </location>
</feature>
<protein>
    <submittedName>
        <fullName evidence="2">Uncharacterized protein</fullName>
    </submittedName>
</protein>
<name>A0ABQ2UKG1_9ACTN</name>
<comment type="caution">
    <text evidence="2">The sequence shown here is derived from an EMBL/GenBank/DDBJ whole genome shotgun (WGS) entry which is preliminary data.</text>
</comment>
<gene>
    <name evidence="2" type="ORF">GCM10010211_01850</name>
</gene>
<keyword evidence="3" id="KW-1185">Reference proteome</keyword>
<dbReference type="EMBL" id="BMRP01000001">
    <property type="protein sequence ID" value="GGU42339.1"/>
    <property type="molecule type" value="Genomic_DNA"/>
</dbReference>
<evidence type="ECO:0000256" key="1">
    <source>
        <dbReference type="SAM" id="MobiDB-lite"/>
    </source>
</evidence>
<accession>A0ABQ2UKG1</accession>
<dbReference type="Proteomes" id="UP000654471">
    <property type="component" value="Unassembled WGS sequence"/>
</dbReference>
<evidence type="ECO:0000313" key="3">
    <source>
        <dbReference type="Proteomes" id="UP000654471"/>
    </source>
</evidence>
<sequence>MRSTSIRAANALRAYVNDHGKGNPGTYSSGPGDSAPDDPFDRGGTAVVFAGAVQHLTLGRRTGRLRAGRGPGDALFVSTSPVVITRAAAGVGAAAILLHESALGPGMACGPRSRRPGTRPRTA</sequence>
<organism evidence="2 3">
    <name type="scientific">Streptomyces albospinus</name>
    <dbReference type="NCBI Taxonomy" id="285515"/>
    <lineage>
        <taxon>Bacteria</taxon>
        <taxon>Bacillati</taxon>
        <taxon>Actinomycetota</taxon>
        <taxon>Actinomycetes</taxon>
        <taxon>Kitasatosporales</taxon>
        <taxon>Streptomycetaceae</taxon>
        <taxon>Streptomyces</taxon>
    </lineage>
</organism>
<evidence type="ECO:0000313" key="2">
    <source>
        <dbReference type="EMBL" id="GGU42339.1"/>
    </source>
</evidence>